<evidence type="ECO:0000256" key="8">
    <source>
        <dbReference type="SAM" id="Coils"/>
    </source>
</evidence>
<keyword evidence="2" id="KW-0808">Transferase</keyword>
<evidence type="ECO:0000256" key="4">
    <source>
        <dbReference type="ARBA" id="ARBA00022722"/>
    </source>
</evidence>
<dbReference type="GO" id="GO:0003964">
    <property type="term" value="F:RNA-directed DNA polymerase activity"/>
    <property type="evidence" value="ECO:0007669"/>
    <property type="project" value="UniProtKB-KW"/>
</dbReference>
<dbReference type="SUPFAM" id="SSF53098">
    <property type="entry name" value="Ribonuclease H-like"/>
    <property type="match status" value="1"/>
</dbReference>
<dbReference type="PROSITE" id="PS50994">
    <property type="entry name" value="INTEGRASE"/>
    <property type="match status" value="1"/>
</dbReference>
<dbReference type="SUPFAM" id="SSF56672">
    <property type="entry name" value="DNA/RNA polymerases"/>
    <property type="match status" value="1"/>
</dbReference>
<dbReference type="Proteomes" id="UP000887159">
    <property type="component" value="Unassembled WGS sequence"/>
</dbReference>
<dbReference type="PANTHER" id="PTHR37984">
    <property type="entry name" value="PROTEIN CBG26694"/>
    <property type="match status" value="1"/>
</dbReference>
<evidence type="ECO:0000256" key="1">
    <source>
        <dbReference type="ARBA" id="ARBA00012493"/>
    </source>
</evidence>
<keyword evidence="3" id="KW-0548">Nucleotidyltransferase</keyword>
<keyword evidence="4" id="KW-0540">Nuclease</keyword>
<comment type="caution">
    <text evidence="10">The sequence shown here is derived from an EMBL/GenBank/DDBJ whole genome shotgun (WGS) entry which is preliminary data.</text>
</comment>
<sequence>MSFHKNTRKEDLINVLMEIGEQATSKETIIELKTKLEKSAAFKDDPDFVINLLNLFVEDRQAKAERQLQETNSQLELEKIKLQQIEREIELQKTLAEGQATRQGSKGDTNNLENLITSVKTLTIQIPTKTENFDLFFQSLERSFRVKYVPENLKAEILINILGERAHNILLYIKDDEIKEYDLVKSLILREFQPTAQECLLNFRKAKRQADETHVQFATRLSAMFKYYLKIRNVVDFKSLVDLMISDKFLDTLEPETASHIKIMQADQWMTPVELGKACDIFFISKNRSLHDSRNPNTFKSKNDDVYNKHCANMGYTNQFQRQFPKHNQSVRADKTVSCYICGGPHFARNCTKKTMNSEKRNTDTGHAVNQIETSISSQNNFLFNELHYVDVIVDNTPLRATLDSGANSVIINSKYVSEGKRIHSQIVLTSCFGEKRSANVSEFTISLKGGEKKKILAAVCRIEAAILLPSKVFEFLKNESEEAGSTNASCKPVCLQNETGGENEAELTGGVTNSGEITDGSNLFLLKRSRRLSLPEKRQVEKQIDEWLEQGIIRESCSDFSSPVVVCKKKDGTMRLCIDYRKLNKKIVKDRYPLPIIEEVLDKEPVLHLFKEGAKLELHTDACKLGLSAVLLQQGEDGRFYPIHYMSKKTSIQEKKLCSYELEVLAVIEGLKIFQNYLLGRKFRIQTDCAAFAKTLDKKELTPKMARWSIFLTDFDYEVVHRPAKQMQHVDALSRHPVMLVTSDELTYKIVNAQESDEYIRTIKKLLQEGKTSELIVSNKILYKISEDQELLVVPEMMQVDVIKRAHSFGHFAATKTELVKRDYYFPNMRKCIENVIKNCVECILVNKKRGKGEGFLNPIPKEDLPLSTYHVDFIGPLPTTNKNYNHIFTVVDAFTKFTWLYPTKSTTAQEAIERLKLQQKTFGKPSRVISDKGGAFRSKEFEDYCTDEQISNVQITTGVPRGNGQVERIHGVLIPVLTKMSIEDPRLSGLSM</sequence>
<dbReference type="Pfam" id="PF00665">
    <property type="entry name" value="rve"/>
    <property type="match status" value="1"/>
</dbReference>
<keyword evidence="11" id="KW-1185">Reference proteome</keyword>
<dbReference type="InterPro" id="IPR050951">
    <property type="entry name" value="Retrovirus_Pol_polyprotein"/>
</dbReference>
<dbReference type="InterPro" id="IPR041373">
    <property type="entry name" value="RT_RNaseH"/>
</dbReference>
<keyword evidence="8" id="KW-0175">Coiled coil</keyword>
<evidence type="ECO:0000256" key="5">
    <source>
        <dbReference type="ARBA" id="ARBA00022759"/>
    </source>
</evidence>
<evidence type="ECO:0000313" key="10">
    <source>
        <dbReference type="EMBL" id="GFY03975.1"/>
    </source>
</evidence>
<dbReference type="InterPro" id="IPR041588">
    <property type="entry name" value="Integrase_H2C2"/>
</dbReference>
<dbReference type="InterPro" id="IPR038269">
    <property type="entry name" value="SCAN_sf"/>
</dbReference>
<dbReference type="GO" id="GO:0042575">
    <property type="term" value="C:DNA polymerase complex"/>
    <property type="evidence" value="ECO:0007669"/>
    <property type="project" value="UniProtKB-ARBA"/>
</dbReference>
<dbReference type="GO" id="GO:0015074">
    <property type="term" value="P:DNA integration"/>
    <property type="evidence" value="ECO:0007669"/>
    <property type="project" value="InterPro"/>
</dbReference>
<evidence type="ECO:0000256" key="7">
    <source>
        <dbReference type="ARBA" id="ARBA00022918"/>
    </source>
</evidence>
<dbReference type="Pfam" id="PF17921">
    <property type="entry name" value="Integrase_H2C2"/>
    <property type="match status" value="1"/>
</dbReference>
<dbReference type="InterPro" id="IPR012337">
    <property type="entry name" value="RNaseH-like_sf"/>
</dbReference>
<dbReference type="Pfam" id="PF17917">
    <property type="entry name" value="RT_RNaseH"/>
    <property type="match status" value="1"/>
</dbReference>
<proteinExistence type="predicted"/>
<dbReference type="GO" id="GO:0003676">
    <property type="term" value="F:nucleic acid binding"/>
    <property type="evidence" value="ECO:0007669"/>
    <property type="project" value="InterPro"/>
</dbReference>
<dbReference type="Gene3D" id="1.10.4020.10">
    <property type="entry name" value="DNA breaking-rejoining enzymes"/>
    <property type="match status" value="1"/>
</dbReference>
<feature type="domain" description="Integrase catalytic" evidence="9">
    <location>
        <begin position="863"/>
        <end position="994"/>
    </location>
</feature>
<feature type="coiled-coil region" evidence="8">
    <location>
        <begin position="54"/>
        <end position="95"/>
    </location>
</feature>
<dbReference type="InterPro" id="IPR043502">
    <property type="entry name" value="DNA/RNA_pol_sf"/>
</dbReference>
<name>A0A8X6S3J6_TRICX</name>
<evidence type="ECO:0000313" key="11">
    <source>
        <dbReference type="Proteomes" id="UP000887159"/>
    </source>
</evidence>
<reference evidence="10" key="1">
    <citation type="submission" date="2020-08" db="EMBL/GenBank/DDBJ databases">
        <title>Multicomponent nature underlies the extraordinary mechanical properties of spider dragline silk.</title>
        <authorList>
            <person name="Kono N."/>
            <person name="Nakamura H."/>
            <person name="Mori M."/>
            <person name="Yoshida Y."/>
            <person name="Ohtoshi R."/>
            <person name="Malay A.D."/>
            <person name="Moran D.A.P."/>
            <person name="Tomita M."/>
            <person name="Numata K."/>
            <person name="Arakawa K."/>
        </authorList>
    </citation>
    <scope>NUCLEOTIDE SEQUENCE</scope>
</reference>
<dbReference type="CDD" id="cd09274">
    <property type="entry name" value="RNase_HI_RT_Ty3"/>
    <property type="match status" value="1"/>
</dbReference>
<organism evidence="10 11">
    <name type="scientific">Trichonephila clavipes</name>
    <name type="common">Golden silk orbweaver</name>
    <name type="synonym">Nephila clavipes</name>
    <dbReference type="NCBI Taxonomy" id="2585209"/>
    <lineage>
        <taxon>Eukaryota</taxon>
        <taxon>Metazoa</taxon>
        <taxon>Ecdysozoa</taxon>
        <taxon>Arthropoda</taxon>
        <taxon>Chelicerata</taxon>
        <taxon>Arachnida</taxon>
        <taxon>Araneae</taxon>
        <taxon>Araneomorphae</taxon>
        <taxon>Entelegynae</taxon>
        <taxon>Araneoidea</taxon>
        <taxon>Nephilidae</taxon>
        <taxon>Trichonephila</taxon>
    </lineage>
</organism>
<dbReference type="EC" id="2.7.7.49" evidence="1"/>
<protein>
    <recommendedName>
        <fullName evidence="1">RNA-directed DNA polymerase</fullName>
        <ecNumber evidence="1">2.7.7.49</ecNumber>
    </recommendedName>
</protein>
<keyword evidence="7" id="KW-0695">RNA-directed DNA polymerase</keyword>
<dbReference type="Gene3D" id="3.30.420.10">
    <property type="entry name" value="Ribonuclease H-like superfamily/Ribonuclease H"/>
    <property type="match status" value="1"/>
</dbReference>
<dbReference type="InterPro" id="IPR001584">
    <property type="entry name" value="Integrase_cat-core"/>
</dbReference>
<dbReference type="InterPro" id="IPR036397">
    <property type="entry name" value="RNaseH_sf"/>
</dbReference>
<dbReference type="AlphaFoldDB" id="A0A8X6S3J6"/>
<dbReference type="EMBL" id="BMAU01021243">
    <property type="protein sequence ID" value="GFY03975.1"/>
    <property type="molecule type" value="Genomic_DNA"/>
</dbReference>
<accession>A0A8X6S3J6</accession>
<keyword evidence="5" id="KW-0255">Endonuclease</keyword>
<evidence type="ECO:0000256" key="6">
    <source>
        <dbReference type="ARBA" id="ARBA00022801"/>
    </source>
</evidence>
<evidence type="ECO:0000256" key="2">
    <source>
        <dbReference type="ARBA" id="ARBA00022679"/>
    </source>
</evidence>
<dbReference type="PANTHER" id="PTHR37984:SF5">
    <property type="entry name" value="PROTEIN NYNRIN-LIKE"/>
    <property type="match status" value="1"/>
</dbReference>
<dbReference type="Gene3D" id="3.10.10.10">
    <property type="entry name" value="HIV Type 1 Reverse Transcriptase, subunit A, domain 1"/>
    <property type="match status" value="1"/>
</dbReference>
<dbReference type="GO" id="GO:0016787">
    <property type="term" value="F:hydrolase activity"/>
    <property type="evidence" value="ECO:0007669"/>
    <property type="project" value="UniProtKB-KW"/>
</dbReference>
<dbReference type="Gene3D" id="1.10.340.70">
    <property type="match status" value="1"/>
</dbReference>
<evidence type="ECO:0000256" key="3">
    <source>
        <dbReference type="ARBA" id="ARBA00022695"/>
    </source>
</evidence>
<keyword evidence="6" id="KW-0378">Hydrolase</keyword>
<gene>
    <name evidence="10" type="primary">Tf2-9</name>
    <name evidence="10" type="ORF">TNCV_1197541</name>
</gene>
<evidence type="ECO:0000259" key="9">
    <source>
        <dbReference type="PROSITE" id="PS50994"/>
    </source>
</evidence>
<dbReference type="GO" id="GO:0004519">
    <property type="term" value="F:endonuclease activity"/>
    <property type="evidence" value="ECO:0007669"/>
    <property type="project" value="UniProtKB-KW"/>
</dbReference>